<name>A0A1X0JAG8_9MYCO</name>
<gene>
    <name evidence="1" type="ORF">BST43_06810</name>
</gene>
<evidence type="ECO:0000313" key="1">
    <source>
        <dbReference type="EMBL" id="ORB59690.1"/>
    </source>
</evidence>
<organism evidence="1 2">
    <name type="scientific">Mycobacteroides saopaulense</name>
    <dbReference type="NCBI Taxonomy" id="1578165"/>
    <lineage>
        <taxon>Bacteria</taxon>
        <taxon>Bacillati</taxon>
        <taxon>Actinomycetota</taxon>
        <taxon>Actinomycetes</taxon>
        <taxon>Mycobacteriales</taxon>
        <taxon>Mycobacteriaceae</taxon>
        <taxon>Mycobacteroides</taxon>
    </lineage>
</organism>
<dbReference type="EMBL" id="MVII01000006">
    <property type="protein sequence ID" value="ORB59690.1"/>
    <property type="molecule type" value="Genomic_DNA"/>
</dbReference>
<sequence>MSTTVTPEWVSAHKAVEHIRRKGIDAFTLESLRYYAYRTNLLPKPTVIGRHAYWRTADLDQLVAQL</sequence>
<accession>A0A1X0JAG8</accession>
<evidence type="ECO:0008006" key="3">
    <source>
        <dbReference type="Google" id="ProtNLM"/>
    </source>
</evidence>
<reference evidence="1 2" key="1">
    <citation type="submission" date="2016-12" db="EMBL/GenBank/DDBJ databases">
        <title>The new phylogeny of genus Mycobacterium.</title>
        <authorList>
            <person name="Tortoli E."/>
            <person name="Trovato A."/>
            <person name="Cirillo D.M."/>
        </authorList>
    </citation>
    <scope>NUCLEOTIDE SEQUENCE [LARGE SCALE GENOMIC DNA]</scope>
    <source>
        <strain evidence="1 2">CCUG 66554</strain>
    </source>
</reference>
<dbReference type="AlphaFoldDB" id="A0A1X0JAG8"/>
<protein>
    <recommendedName>
        <fullName evidence="3">DNA-binding protein</fullName>
    </recommendedName>
</protein>
<dbReference type="Proteomes" id="UP000192434">
    <property type="component" value="Unassembled WGS sequence"/>
</dbReference>
<comment type="caution">
    <text evidence="1">The sequence shown here is derived from an EMBL/GenBank/DDBJ whole genome shotgun (WGS) entry which is preliminary data.</text>
</comment>
<dbReference type="RefSeq" id="WP_005092566.1">
    <property type="nucleotide sequence ID" value="NZ_MVII01000006.1"/>
</dbReference>
<proteinExistence type="predicted"/>
<evidence type="ECO:0000313" key="2">
    <source>
        <dbReference type="Proteomes" id="UP000192434"/>
    </source>
</evidence>